<dbReference type="SMART" id="SM00327">
    <property type="entry name" value="VWA"/>
    <property type="match status" value="1"/>
</dbReference>
<evidence type="ECO:0000313" key="4">
    <source>
        <dbReference type="Proteomes" id="UP000176800"/>
    </source>
</evidence>
<dbReference type="PROSITE" id="PS50234">
    <property type="entry name" value="VWFA"/>
    <property type="match status" value="1"/>
</dbReference>
<dbReference type="SUPFAM" id="SSF53300">
    <property type="entry name" value="vWA-like"/>
    <property type="match status" value="1"/>
</dbReference>
<dbReference type="Gene3D" id="3.40.50.410">
    <property type="entry name" value="von Willebrand factor, type A domain"/>
    <property type="match status" value="1"/>
</dbReference>
<dbReference type="InterPro" id="IPR002035">
    <property type="entry name" value="VWF_A"/>
</dbReference>
<dbReference type="CDD" id="cd00198">
    <property type="entry name" value="vWFA"/>
    <property type="match status" value="1"/>
</dbReference>
<dbReference type="Proteomes" id="UP000176800">
    <property type="component" value="Unassembled WGS sequence"/>
</dbReference>
<name>A0A1G2TZX1_9BACT</name>
<gene>
    <name evidence="3" type="ORF">A3B14_02365</name>
</gene>
<feature type="domain" description="VWFA" evidence="2">
    <location>
        <begin position="249"/>
        <end position="436"/>
    </location>
</feature>
<keyword evidence="1" id="KW-1133">Transmembrane helix</keyword>
<organism evidence="3 4">
    <name type="scientific">Candidatus Zambryskibacteria bacterium RIFCSPLOWO2_01_FULL_45_21</name>
    <dbReference type="NCBI Taxonomy" id="1802761"/>
    <lineage>
        <taxon>Bacteria</taxon>
        <taxon>Candidatus Zambryskiibacteriota</taxon>
    </lineage>
</organism>
<evidence type="ECO:0000313" key="3">
    <source>
        <dbReference type="EMBL" id="OHB02856.1"/>
    </source>
</evidence>
<protein>
    <recommendedName>
        <fullName evidence="2">VWFA domain-containing protein</fullName>
    </recommendedName>
</protein>
<sequence length="457" mass="50212">MNWATKRKLEYLGLIMAATLLFFVLPFFLFVYEAPTCFDGSKNGDETGRDCGGSCRLLCPAEALPPIMRWDPRIFEVSPGLYSVLAYIENPNATAEVRYTNYNFKIYDREGILITERNGQTFIPKGANFAVFNGNFSLGERRPARATFEFDNNLVWTRNVDTEPDILITNKALSSEDTVPRVEATVENRSADRIVNIELVVVILDSSGNAIGASSSFIDVLNQWESKPIVFTWPRPFTTQAVACSAPVDVAVVLDRSGSMRSLGLNPPQPLTDVKNAAVFFVNQLGENDQATVVSFAGLASDPIDSVLSGDLSQAKSAIEKILILSDGVQNTNIGDGLFKAFTELSSIRHKEGSERAIVMLTDGVATRPVKSDDPNYPENYALEISNQAKSENIQLFAIGLGKDINASFLRSVASSSSEFFLAPTSKELLGIYKDIATKLCIKKPAIIEIFPRIYPK</sequence>
<evidence type="ECO:0000256" key="1">
    <source>
        <dbReference type="SAM" id="Phobius"/>
    </source>
</evidence>
<feature type="transmembrane region" description="Helical" evidence="1">
    <location>
        <begin position="12"/>
        <end position="32"/>
    </location>
</feature>
<dbReference type="PANTHER" id="PTHR24020:SF20">
    <property type="entry name" value="PH DOMAIN-CONTAINING PROTEIN"/>
    <property type="match status" value="1"/>
</dbReference>
<evidence type="ECO:0000259" key="2">
    <source>
        <dbReference type="PROSITE" id="PS50234"/>
    </source>
</evidence>
<dbReference type="InterPro" id="IPR036465">
    <property type="entry name" value="vWFA_dom_sf"/>
</dbReference>
<proteinExistence type="predicted"/>
<dbReference type="PANTHER" id="PTHR24020">
    <property type="entry name" value="COLLAGEN ALPHA"/>
    <property type="match status" value="1"/>
</dbReference>
<dbReference type="EMBL" id="MHWE01000025">
    <property type="protein sequence ID" value="OHB02856.1"/>
    <property type="molecule type" value="Genomic_DNA"/>
</dbReference>
<dbReference type="AlphaFoldDB" id="A0A1G2TZX1"/>
<keyword evidence="1" id="KW-0472">Membrane</keyword>
<accession>A0A1G2TZX1</accession>
<reference evidence="3 4" key="1">
    <citation type="journal article" date="2016" name="Nat. Commun.">
        <title>Thousands of microbial genomes shed light on interconnected biogeochemical processes in an aquifer system.</title>
        <authorList>
            <person name="Anantharaman K."/>
            <person name="Brown C.T."/>
            <person name="Hug L.A."/>
            <person name="Sharon I."/>
            <person name="Castelle C.J."/>
            <person name="Probst A.J."/>
            <person name="Thomas B.C."/>
            <person name="Singh A."/>
            <person name="Wilkins M.J."/>
            <person name="Karaoz U."/>
            <person name="Brodie E.L."/>
            <person name="Williams K.H."/>
            <person name="Hubbard S.S."/>
            <person name="Banfield J.F."/>
        </authorList>
    </citation>
    <scope>NUCLEOTIDE SEQUENCE [LARGE SCALE GENOMIC DNA]</scope>
</reference>
<dbReference type="Pfam" id="PF00092">
    <property type="entry name" value="VWA"/>
    <property type="match status" value="1"/>
</dbReference>
<comment type="caution">
    <text evidence="3">The sequence shown here is derived from an EMBL/GenBank/DDBJ whole genome shotgun (WGS) entry which is preliminary data.</text>
</comment>
<dbReference type="InterPro" id="IPR050525">
    <property type="entry name" value="ECM_Assembly_Org"/>
</dbReference>
<keyword evidence="1" id="KW-0812">Transmembrane</keyword>